<evidence type="ECO:0000256" key="1">
    <source>
        <dbReference type="SAM" id="SignalP"/>
    </source>
</evidence>
<dbReference type="InterPro" id="IPR038765">
    <property type="entry name" value="Papain-like_cys_pep_sf"/>
</dbReference>
<evidence type="ECO:0000313" key="4">
    <source>
        <dbReference type="Proteomes" id="UP000263900"/>
    </source>
</evidence>
<dbReference type="InterPro" id="IPR002931">
    <property type="entry name" value="Transglutaminase-like"/>
</dbReference>
<evidence type="ECO:0000259" key="2">
    <source>
        <dbReference type="Pfam" id="PF01841"/>
    </source>
</evidence>
<gene>
    <name evidence="3" type="ORF">D3H65_02425</name>
</gene>
<organism evidence="3 4">
    <name type="scientific">Paraflavitalea soli</name>
    <dbReference type="NCBI Taxonomy" id="2315862"/>
    <lineage>
        <taxon>Bacteria</taxon>
        <taxon>Pseudomonadati</taxon>
        <taxon>Bacteroidota</taxon>
        <taxon>Chitinophagia</taxon>
        <taxon>Chitinophagales</taxon>
        <taxon>Chitinophagaceae</taxon>
        <taxon>Paraflavitalea</taxon>
    </lineage>
</organism>
<keyword evidence="1" id="KW-0732">Signal</keyword>
<accession>A0A3B7MQL1</accession>
<reference evidence="3 4" key="1">
    <citation type="submission" date="2018-09" db="EMBL/GenBank/DDBJ databases">
        <title>Genome sequencing of strain 6GH32-13.</title>
        <authorList>
            <person name="Weon H.-Y."/>
            <person name="Heo J."/>
            <person name="Kwon S.-W."/>
        </authorList>
    </citation>
    <scope>NUCLEOTIDE SEQUENCE [LARGE SCALE GENOMIC DNA]</scope>
    <source>
        <strain evidence="3 4">5GH32-13</strain>
    </source>
</reference>
<dbReference type="Gene3D" id="3.10.620.30">
    <property type="match status" value="1"/>
</dbReference>
<dbReference type="EMBL" id="CP032157">
    <property type="protein sequence ID" value="AXY72891.1"/>
    <property type="molecule type" value="Genomic_DNA"/>
</dbReference>
<feature type="chain" id="PRO_5017813464" evidence="1">
    <location>
        <begin position="21"/>
        <end position="646"/>
    </location>
</feature>
<sequence length="646" mass="73288">MRINFLLVLLLSVICLPALAQPQSSDDEGLGQIAALRKIQKKAQYGAHLIQKEVNFSTGKGINGLPVVTVSEKGIVEMVAIEPKTNIGYLLPYNQFVKLADYDFEVYFRNGFRSAKYPPAKISLTDESIFFDDSYGMVYGFLAQASGTRCRFKYNYEYSDAKYLTRVFFHQGFPVKQNSISFKVPDWLELEIIEKNFAGYKIRKEVKKEKNLNVYTYTAESLPGIKQEPASLGKPYYLPHLVITVRSYTVNQKKVNGFKSLDDMYSWYNFLYKKADNQTDVLKAQVTQLLQGKTTDEDKVKALYYWVQDNIRYIAFEEGYAGFVPQTVQEVFKNKYGDCKGMANLLTEMLKLGGLDAHFAWIGTREIPYDRNEIQSLCVDNHAISVLYLKGKTYFLDGTEKYGAFGTNAYRIQGKNVLVQHGDTYKVENVPPPSPEDNKMATQASLTLKGNKITGHVKLTFDGESKNFFHYIYNNIPANKRKEFITRMVELNGGNSEATNVKTSDFKDRDIPLVVEGDVEISNQVTQVDKTCYIGIDFFPGTFTNFTPDEDRQNPIDLDNVFVTNDEVTLELPAKAKMLAAPPNFQSAFNSNSMEASYTATGNKIVLKKKLRMTSPVINTADFVAWKTFLNKIKEFNRNNVTIGLP</sequence>
<dbReference type="RefSeq" id="WP_119048729.1">
    <property type="nucleotide sequence ID" value="NZ_CP032157.1"/>
</dbReference>
<dbReference type="Pfam" id="PF01841">
    <property type="entry name" value="Transglut_core"/>
    <property type="match status" value="1"/>
</dbReference>
<evidence type="ECO:0000313" key="3">
    <source>
        <dbReference type="EMBL" id="AXY72891.1"/>
    </source>
</evidence>
<dbReference type="Proteomes" id="UP000263900">
    <property type="component" value="Chromosome"/>
</dbReference>
<dbReference type="SUPFAM" id="SSF54001">
    <property type="entry name" value="Cysteine proteinases"/>
    <property type="match status" value="1"/>
</dbReference>
<dbReference type="Gene3D" id="2.60.40.3140">
    <property type="match status" value="1"/>
</dbReference>
<name>A0A3B7MQL1_9BACT</name>
<feature type="signal peptide" evidence="1">
    <location>
        <begin position="1"/>
        <end position="20"/>
    </location>
</feature>
<keyword evidence="4" id="KW-1185">Reference proteome</keyword>
<proteinExistence type="predicted"/>
<dbReference type="OrthoDB" id="8595007at2"/>
<protein>
    <submittedName>
        <fullName evidence="3">Transglutaminase domain-containing protein</fullName>
    </submittedName>
</protein>
<dbReference type="KEGG" id="pseg:D3H65_02425"/>
<dbReference type="Gene3D" id="2.60.120.1130">
    <property type="match status" value="1"/>
</dbReference>
<feature type="domain" description="Transglutaminase-like" evidence="2">
    <location>
        <begin position="286"/>
        <end position="392"/>
    </location>
</feature>
<dbReference type="AlphaFoldDB" id="A0A3B7MQL1"/>